<dbReference type="RefSeq" id="WP_130780555.1">
    <property type="nucleotide sequence ID" value="NZ_BIMR01000060.1"/>
</dbReference>
<proteinExistence type="predicted"/>
<evidence type="ECO:0000313" key="2">
    <source>
        <dbReference type="Proteomes" id="UP000289954"/>
    </source>
</evidence>
<dbReference type="InterPro" id="IPR004378">
    <property type="entry name" value="F420H2_quin_Rdtase"/>
</dbReference>
<sequence>MPIPHWVTRVNRAVTNPLMGLVSDRVPPLATLHHVGRTSGRRYRTPVMAFRTPRGMVIALTYGPDVQWLHNIDATGGARLVRGGRVLVLDDPVRLRGDAGSRLVPAPVRAALRALHVDEFVELAVVGTVPRRHGHDQHPDD</sequence>
<name>A0A402DP91_9CELL</name>
<reference evidence="1 2" key="1">
    <citation type="submission" date="2019-01" db="EMBL/GenBank/DDBJ databases">
        <title>Draft genome sequence of Cellulomonas takizawaensis strain TKZ-21.</title>
        <authorList>
            <person name="Yamamura H."/>
            <person name="Hayashi T."/>
            <person name="Hamada M."/>
            <person name="Serisawa Y."/>
            <person name="Matsuyama K."/>
            <person name="Nakagawa Y."/>
            <person name="Otoguro M."/>
            <person name="Yanagida F."/>
            <person name="Hayakawa M."/>
        </authorList>
    </citation>
    <scope>NUCLEOTIDE SEQUENCE [LARGE SCALE GENOMIC DNA]</scope>
    <source>
        <strain evidence="1 2">NBRC12680</strain>
    </source>
</reference>
<accession>A0A402DP91</accession>
<dbReference type="Proteomes" id="UP000289954">
    <property type="component" value="Unassembled WGS sequence"/>
</dbReference>
<dbReference type="GO" id="GO:0016491">
    <property type="term" value="F:oxidoreductase activity"/>
    <property type="evidence" value="ECO:0007669"/>
    <property type="project" value="InterPro"/>
</dbReference>
<keyword evidence="2" id="KW-1185">Reference proteome</keyword>
<dbReference type="NCBIfam" id="TIGR00026">
    <property type="entry name" value="hi_GC_TIGR00026"/>
    <property type="match status" value="1"/>
</dbReference>
<dbReference type="OrthoDB" id="3778270at2"/>
<gene>
    <name evidence="1" type="ORF">CBZ_10030</name>
</gene>
<dbReference type="AlphaFoldDB" id="A0A402DP91"/>
<comment type="caution">
    <text evidence="1">The sequence shown here is derived from an EMBL/GenBank/DDBJ whole genome shotgun (WGS) entry which is preliminary data.</text>
</comment>
<protein>
    <submittedName>
        <fullName evidence="1">Peptidase</fullName>
    </submittedName>
</protein>
<dbReference type="EMBL" id="BIMR01000060">
    <property type="protein sequence ID" value="GCE75947.1"/>
    <property type="molecule type" value="Genomic_DNA"/>
</dbReference>
<evidence type="ECO:0000313" key="1">
    <source>
        <dbReference type="EMBL" id="GCE75947.1"/>
    </source>
</evidence>
<dbReference type="Gene3D" id="2.30.110.10">
    <property type="entry name" value="Electron Transport, Fmn-binding Protein, Chain A"/>
    <property type="match status" value="1"/>
</dbReference>
<organism evidence="1 2">
    <name type="scientific">Cellulomonas biazotea</name>
    <dbReference type="NCBI Taxonomy" id="1709"/>
    <lineage>
        <taxon>Bacteria</taxon>
        <taxon>Bacillati</taxon>
        <taxon>Actinomycetota</taxon>
        <taxon>Actinomycetes</taxon>
        <taxon>Micrococcales</taxon>
        <taxon>Cellulomonadaceae</taxon>
        <taxon>Cellulomonas</taxon>
    </lineage>
</organism>
<dbReference type="InterPro" id="IPR012349">
    <property type="entry name" value="Split_barrel_FMN-bd"/>
</dbReference>